<dbReference type="OrthoDB" id="3939315at2759"/>
<proteinExistence type="predicted"/>
<dbReference type="EMBL" id="ML995475">
    <property type="protein sequence ID" value="KAF2146896.1"/>
    <property type="molecule type" value="Genomic_DNA"/>
</dbReference>
<protein>
    <submittedName>
        <fullName evidence="1">Uncharacterized protein</fullName>
    </submittedName>
</protein>
<name>A0A6A6BS38_9PEZI</name>
<accession>A0A6A6BS38</accession>
<sequence>MRGTCRFWHYTRNLAANALDPANEARMLKYGYHADSEWNRELLFAAKKNLFGRRKENVEWRDGDGRVVAAEVGDGLKLVETMGRKRRDVLITCWAVRKWVLGTLAERE</sequence>
<dbReference type="RefSeq" id="XP_033402604.1">
    <property type="nucleotide sequence ID" value="XM_033539711.1"/>
</dbReference>
<organism evidence="1 2">
    <name type="scientific">Aplosporella prunicola CBS 121167</name>
    <dbReference type="NCBI Taxonomy" id="1176127"/>
    <lineage>
        <taxon>Eukaryota</taxon>
        <taxon>Fungi</taxon>
        <taxon>Dikarya</taxon>
        <taxon>Ascomycota</taxon>
        <taxon>Pezizomycotina</taxon>
        <taxon>Dothideomycetes</taxon>
        <taxon>Dothideomycetes incertae sedis</taxon>
        <taxon>Botryosphaeriales</taxon>
        <taxon>Aplosporellaceae</taxon>
        <taxon>Aplosporella</taxon>
    </lineage>
</organism>
<evidence type="ECO:0000313" key="2">
    <source>
        <dbReference type="Proteomes" id="UP000799438"/>
    </source>
</evidence>
<reference evidence="1" key="1">
    <citation type="journal article" date="2020" name="Stud. Mycol.">
        <title>101 Dothideomycetes genomes: a test case for predicting lifestyles and emergence of pathogens.</title>
        <authorList>
            <person name="Haridas S."/>
            <person name="Albert R."/>
            <person name="Binder M."/>
            <person name="Bloem J."/>
            <person name="Labutti K."/>
            <person name="Salamov A."/>
            <person name="Andreopoulos B."/>
            <person name="Baker S."/>
            <person name="Barry K."/>
            <person name="Bills G."/>
            <person name="Bluhm B."/>
            <person name="Cannon C."/>
            <person name="Castanera R."/>
            <person name="Culley D."/>
            <person name="Daum C."/>
            <person name="Ezra D."/>
            <person name="Gonzalez J."/>
            <person name="Henrissat B."/>
            <person name="Kuo A."/>
            <person name="Liang C."/>
            <person name="Lipzen A."/>
            <person name="Lutzoni F."/>
            <person name="Magnuson J."/>
            <person name="Mondo S."/>
            <person name="Nolan M."/>
            <person name="Ohm R."/>
            <person name="Pangilinan J."/>
            <person name="Park H.-J."/>
            <person name="Ramirez L."/>
            <person name="Alfaro M."/>
            <person name="Sun H."/>
            <person name="Tritt A."/>
            <person name="Yoshinaga Y."/>
            <person name="Zwiers L.-H."/>
            <person name="Turgeon B."/>
            <person name="Goodwin S."/>
            <person name="Spatafora J."/>
            <person name="Crous P."/>
            <person name="Grigoriev I."/>
        </authorList>
    </citation>
    <scope>NUCLEOTIDE SEQUENCE</scope>
    <source>
        <strain evidence="1">CBS 121167</strain>
    </source>
</reference>
<keyword evidence="2" id="KW-1185">Reference proteome</keyword>
<dbReference type="Proteomes" id="UP000799438">
    <property type="component" value="Unassembled WGS sequence"/>
</dbReference>
<gene>
    <name evidence="1" type="ORF">K452DRAFT_283097</name>
</gene>
<evidence type="ECO:0000313" key="1">
    <source>
        <dbReference type="EMBL" id="KAF2146896.1"/>
    </source>
</evidence>
<dbReference type="GeneID" id="54297207"/>
<dbReference type="AlphaFoldDB" id="A0A6A6BS38"/>